<dbReference type="PANTHER" id="PTHR43124">
    <property type="entry name" value="PURINE EFFLUX PUMP PBUE"/>
    <property type="match status" value="1"/>
</dbReference>
<dbReference type="RefSeq" id="WP_135589659.1">
    <property type="nucleotide sequence ID" value="NZ_RQEP01000019.1"/>
</dbReference>
<keyword evidence="3 6" id="KW-0812">Transmembrane</keyword>
<dbReference type="InterPro" id="IPR050189">
    <property type="entry name" value="MFS_Efflux_Transporters"/>
</dbReference>
<accession>A0A4R9FLV6</accession>
<comment type="caution">
    <text evidence="8">The sequence shown here is derived from an EMBL/GenBank/DDBJ whole genome shotgun (WGS) entry which is preliminary data.</text>
</comment>
<dbReference type="InterPro" id="IPR036259">
    <property type="entry name" value="MFS_trans_sf"/>
</dbReference>
<evidence type="ECO:0000256" key="2">
    <source>
        <dbReference type="ARBA" id="ARBA00022475"/>
    </source>
</evidence>
<evidence type="ECO:0000313" key="9">
    <source>
        <dbReference type="Proteomes" id="UP000297453"/>
    </source>
</evidence>
<feature type="transmembrane region" description="Helical" evidence="6">
    <location>
        <begin position="304"/>
        <end position="327"/>
    </location>
</feature>
<feature type="transmembrane region" description="Helical" evidence="6">
    <location>
        <begin position="103"/>
        <end position="124"/>
    </location>
</feature>
<keyword evidence="9" id="KW-1185">Reference proteome</keyword>
<feature type="transmembrane region" description="Helical" evidence="6">
    <location>
        <begin position="252"/>
        <end position="271"/>
    </location>
</feature>
<gene>
    <name evidence="8" type="ORF">EHO59_17130</name>
</gene>
<dbReference type="CDD" id="cd17324">
    <property type="entry name" value="MFS_NepI_like"/>
    <property type="match status" value="1"/>
</dbReference>
<dbReference type="InterPro" id="IPR020846">
    <property type="entry name" value="MFS_dom"/>
</dbReference>
<dbReference type="PANTHER" id="PTHR43124:SF3">
    <property type="entry name" value="CHLORAMPHENICOL EFFLUX PUMP RV0191"/>
    <property type="match status" value="1"/>
</dbReference>
<feature type="transmembrane region" description="Helical" evidence="6">
    <location>
        <begin position="214"/>
        <end position="232"/>
    </location>
</feature>
<proteinExistence type="predicted"/>
<feature type="domain" description="Major facilitator superfamily (MFS) profile" evidence="7">
    <location>
        <begin position="12"/>
        <end position="400"/>
    </location>
</feature>
<feature type="transmembrane region" description="Helical" evidence="6">
    <location>
        <begin position="48"/>
        <end position="66"/>
    </location>
</feature>
<protein>
    <submittedName>
        <fullName evidence="8">MFS transporter</fullName>
    </submittedName>
</protein>
<dbReference type="AlphaFoldDB" id="A0A4R9FLV6"/>
<evidence type="ECO:0000256" key="4">
    <source>
        <dbReference type="ARBA" id="ARBA00022989"/>
    </source>
</evidence>
<evidence type="ECO:0000256" key="5">
    <source>
        <dbReference type="ARBA" id="ARBA00023136"/>
    </source>
</evidence>
<dbReference type="Pfam" id="PF07690">
    <property type="entry name" value="MFS_1"/>
    <property type="match status" value="1"/>
</dbReference>
<evidence type="ECO:0000256" key="6">
    <source>
        <dbReference type="SAM" id="Phobius"/>
    </source>
</evidence>
<dbReference type="OrthoDB" id="337363at2"/>
<evidence type="ECO:0000256" key="1">
    <source>
        <dbReference type="ARBA" id="ARBA00004651"/>
    </source>
</evidence>
<dbReference type="GO" id="GO:0022857">
    <property type="term" value="F:transmembrane transporter activity"/>
    <property type="evidence" value="ECO:0007669"/>
    <property type="project" value="InterPro"/>
</dbReference>
<reference evidence="8" key="1">
    <citation type="journal article" date="2019" name="PLoS Negl. Trop. Dis.">
        <title>Revisiting the worldwide diversity of Leptospira species in the environment.</title>
        <authorList>
            <person name="Vincent A.T."/>
            <person name="Schiettekatte O."/>
            <person name="Bourhy P."/>
            <person name="Veyrier F.J."/>
            <person name="Picardeau M."/>
        </authorList>
    </citation>
    <scope>NUCLEOTIDE SEQUENCE [LARGE SCALE GENOMIC DNA]</scope>
    <source>
        <strain evidence="8">SSS9</strain>
    </source>
</reference>
<feature type="transmembrane region" description="Helical" evidence="6">
    <location>
        <begin position="278"/>
        <end position="298"/>
    </location>
</feature>
<keyword evidence="5 6" id="KW-0472">Membrane</keyword>
<dbReference type="InterPro" id="IPR011701">
    <property type="entry name" value="MFS"/>
</dbReference>
<dbReference type="PROSITE" id="PS50850">
    <property type="entry name" value="MFS"/>
    <property type="match status" value="1"/>
</dbReference>
<name>A0A4R9FLV6_9LEPT</name>
<comment type="subcellular location">
    <subcellularLocation>
        <location evidence="1">Cell membrane</location>
        <topology evidence="1">Multi-pass membrane protein</topology>
    </subcellularLocation>
</comment>
<keyword evidence="2" id="KW-1003">Cell membrane</keyword>
<dbReference type="EMBL" id="RQEP01000019">
    <property type="protein sequence ID" value="TGJ99567.1"/>
    <property type="molecule type" value="Genomic_DNA"/>
</dbReference>
<evidence type="ECO:0000256" key="3">
    <source>
        <dbReference type="ARBA" id="ARBA00022692"/>
    </source>
</evidence>
<keyword evidence="4 6" id="KW-1133">Transmembrane helix</keyword>
<feature type="transmembrane region" description="Helical" evidence="6">
    <location>
        <begin position="136"/>
        <end position="158"/>
    </location>
</feature>
<dbReference type="SUPFAM" id="SSF103473">
    <property type="entry name" value="MFS general substrate transporter"/>
    <property type="match status" value="1"/>
</dbReference>
<organism evidence="8 9">
    <name type="scientific">Leptospira semungkisensis</name>
    <dbReference type="NCBI Taxonomy" id="2484985"/>
    <lineage>
        <taxon>Bacteria</taxon>
        <taxon>Pseudomonadati</taxon>
        <taxon>Spirochaetota</taxon>
        <taxon>Spirochaetia</taxon>
        <taxon>Leptospirales</taxon>
        <taxon>Leptospiraceae</taxon>
        <taxon>Leptospira</taxon>
    </lineage>
</organism>
<feature type="transmembrane region" description="Helical" evidence="6">
    <location>
        <begin position="164"/>
        <end position="186"/>
    </location>
</feature>
<feature type="transmembrane region" description="Helical" evidence="6">
    <location>
        <begin position="78"/>
        <end position="97"/>
    </location>
</feature>
<feature type="transmembrane region" description="Helical" evidence="6">
    <location>
        <begin position="339"/>
        <end position="362"/>
    </location>
</feature>
<dbReference type="Proteomes" id="UP000297453">
    <property type="component" value="Unassembled WGS sequence"/>
</dbReference>
<evidence type="ECO:0000313" key="8">
    <source>
        <dbReference type="EMBL" id="TGJ99567.1"/>
    </source>
</evidence>
<evidence type="ECO:0000259" key="7">
    <source>
        <dbReference type="PROSITE" id="PS50850"/>
    </source>
</evidence>
<dbReference type="Gene3D" id="1.20.1250.20">
    <property type="entry name" value="MFS general substrate transporter like domains"/>
    <property type="match status" value="1"/>
</dbReference>
<dbReference type="GO" id="GO:0005886">
    <property type="term" value="C:plasma membrane"/>
    <property type="evidence" value="ECO:0007669"/>
    <property type="project" value="UniProtKB-SubCell"/>
</dbReference>
<sequence>MKPVFTKYQIFLIVLLAFLQFTIVLDFMILSPMGVLVMKELKIATNQFGLVVSAYAFSAGLSGILAAGFADRFDRKKFLLFFYTGFVAGTVLCGIAPDYDSLLIARIITGFFAGVISSISFAIIADLFPMEVRGRVMGLVMTAFAASQVVGLPIGMYFSTVWGWRAPFLMIAGISGLSGIIALIYVKPIIGHLSQKTDKHPFAHLLSTLGKGKYLPGFAATMLLPTGGYMLMPFGSAFTVHNMGIALESLPLIYMITGISSIIVGPIMGRISDAVGKYPVFTAGSLAAIPIVIFYTHLGVTPLWFVIVVNCVLFAAITSRIVSASALNSAVPEVQDRGAYMAISSSMQQVSGGVASAIAGMIVVQTESGYLTGYANLGFVVATTTLITVIMMYKVDRLVKGKSQTGGQPAASPQFSEN</sequence>
<feature type="transmembrane region" description="Helical" evidence="6">
    <location>
        <begin position="374"/>
        <end position="393"/>
    </location>
</feature>
<feature type="transmembrane region" description="Helical" evidence="6">
    <location>
        <begin position="12"/>
        <end position="36"/>
    </location>
</feature>